<organism evidence="1 2">
    <name type="scientific">Roseobacter cerasinus</name>
    <dbReference type="NCBI Taxonomy" id="2602289"/>
    <lineage>
        <taxon>Bacteria</taxon>
        <taxon>Pseudomonadati</taxon>
        <taxon>Pseudomonadota</taxon>
        <taxon>Alphaproteobacteria</taxon>
        <taxon>Rhodobacterales</taxon>
        <taxon>Roseobacteraceae</taxon>
        <taxon>Roseobacter</taxon>
    </lineage>
</organism>
<dbReference type="AlphaFoldDB" id="A0A640VT48"/>
<proteinExistence type="predicted"/>
<comment type="caution">
    <text evidence="1">The sequence shown here is derived from an EMBL/GenBank/DDBJ whole genome shotgun (WGS) entry which is preliminary data.</text>
</comment>
<protein>
    <submittedName>
        <fullName evidence="1">Uncharacterized protein</fullName>
    </submittedName>
</protein>
<evidence type="ECO:0000313" key="1">
    <source>
        <dbReference type="EMBL" id="GFE50774.1"/>
    </source>
</evidence>
<dbReference type="Proteomes" id="UP000436522">
    <property type="component" value="Unassembled WGS sequence"/>
</dbReference>
<accession>A0A640VT48</accession>
<gene>
    <name evidence="1" type="ORF">So717_25270</name>
</gene>
<sequence length="70" mass="8507">MMPLIQPLTIPSQPRTEYQKEREAFADMQVELHEYRARVARARFLGRWLRRAVVRLSRWAMRVRRLGRAQ</sequence>
<evidence type="ECO:0000313" key="2">
    <source>
        <dbReference type="Proteomes" id="UP000436522"/>
    </source>
</evidence>
<dbReference type="EMBL" id="BLIV01000004">
    <property type="protein sequence ID" value="GFE50774.1"/>
    <property type="molecule type" value="Genomic_DNA"/>
</dbReference>
<reference evidence="1 2" key="1">
    <citation type="submission" date="2019-12" db="EMBL/GenBank/DDBJ databases">
        <title>Roseobacter cerasinus sp. nov., isolated from seawater around aquaculture.</title>
        <authorList>
            <person name="Muramatsu S."/>
            <person name="Takabe Y."/>
            <person name="Mori K."/>
            <person name="Takaichi S."/>
            <person name="Hanada S."/>
        </authorList>
    </citation>
    <scope>NUCLEOTIDE SEQUENCE [LARGE SCALE GENOMIC DNA]</scope>
    <source>
        <strain evidence="1 2">AI77</strain>
    </source>
</reference>
<keyword evidence="2" id="KW-1185">Reference proteome</keyword>
<name>A0A640VT48_9RHOB</name>